<sequence length="286" mass="29780">MPVPPALRARTEDPSFWSALLLRDGDLGGDLRISLPVAAGYGLVLDLAGSDQALGLREPHAHEPVQLGWAAPGRAHPAVLSFADLELCGRVIALDDPTLPHPGLPVALLARFAPDASPGARATLEAAYRSLRRPVPEVPGPEQAPLPLFADERWWPRPPSDRVLTEGDIAALVTLSGAAAAAPSRSFLVRAARERLARTAREPWCDPATVAAADRLTGTGDLGTAGAVLAALERAGCDHPTVLDAFTEPVVPAEACWMAETLTGAAPGAALDRWLHAPGPTGSPLG</sequence>
<dbReference type="EMBL" id="BOOY01000012">
    <property type="protein sequence ID" value="GIJ02585.1"/>
    <property type="molecule type" value="Genomic_DNA"/>
</dbReference>
<proteinExistence type="predicted"/>
<dbReference type="AlphaFoldDB" id="A0A8J3Y6S1"/>
<protein>
    <submittedName>
        <fullName evidence="1">Uncharacterized protein</fullName>
    </submittedName>
</protein>
<dbReference type="Proteomes" id="UP000652013">
    <property type="component" value="Unassembled WGS sequence"/>
</dbReference>
<reference evidence="1" key="1">
    <citation type="submission" date="2021-01" db="EMBL/GenBank/DDBJ databases">
        <title>Whole genome shotgun sequence of Spirilliplanes yamanashiensis NBRC 15828.</title>
        <authorList>
            <person name="Komaki H."/>
            <person name="Tamura T."/>
        </authorList>
    </citation>
    <scope>NUCLEOTIDE SEQUENCE</scope>
    <source>
        <strain evidence="1">NBRC 15828</strain>
    </source>
</reference>
<dbReference type="RefSeq" id="WP_203937889.1">
    <property type="nucleotide sequence ID" value="NZ_BAAAGJ010000012.1"/>
</dbReference>
<accession>A0A8J3Y6S1</accession>
<organism evidence="1 2">
    <name type="scientific">Spirilliplanes yamanashiensis</name>
    <dbReference type="NCBI Taxonomy" id="42233"/>
    <lineage>
        <taxon>Bacteria</taxon>
        <taxon>Bacillati</taxon>
        <taxon>Actinomycetota</taxon>
        <taxon>Actinomycetes</taxon>
        <taxon>Micromonosporales</taxon>
        <taxon>Micromonosporaceae</taxon>
        <taxon>Spirilliplanes</taxon>
    </lineage>
</organism>
<comment type="caution">
    <text evidence="1">The sequence shown here is derived from an EMBL/GenBank/DDBJ whole genome shotgun (WGS) entry which is preliminary data.</text>
</comment>
<name>A0A8J3Y6S1_9ACTN</name>
<gene>
    <name evidence="1" type="ORF">Sya03_19370</name>
</gene>
<keyword evidence="2" id="KW-1185">Reference proteome</keyword>
<evidence type="ECO:0000313" key="2">
    <source>
        <dbReference type="Proteomes" id="UP000652013"/>
    </source>
</evidence>
<evidence type="ECO:0000313" key="1">
    <source>
        <dbReference type="EMBL" id="GIJ02585.1"/>
    </source>
</evidence>